<dbReference type="EMBL" id="JAKNCJ010000009">
    <property type="protein sequence ID" value="MCL6424228.1"/>
    <property type="molecule type" value="Genomic_DNA"/>
</dbReference>
<keyword evidence="3" id="KW-0238">DNA-binding</keyword>
<dbReference type="GO" id="GO:0004519">
    <property type="term" value="F:endonuclease activity"/>
    <property type="evidence" value="ECO:0007669"/>
    <property type="project" value="UniProtKB-KW"/>
</dbReference>
<accession>A0ABT0R2R7</accession>
<keyword evidence="6" id="KW-0255">Endonuclease</keyword>
<dbReference type="InterPro" id="IPR000055">
    <property type="entry name" value="Restrct_endonuc_typeI_TRD"/>
</dbReference>
<proteinExistence type="inferred from homology"/>
<dbReference type="SUPFAM" id="SSF116734">
    <property type="entry name" value="DNA methylase specificity domain"/>
    <property type="match status" value="2"/>
</dbReference>
<comment type="subunit">
    <text evidence="4">The methyltransferase is composed of M and S polypeptides.</text>
</comment>
<keyword evidence="7" id="KW-1185">Reference proteome</keyword>
<dbReference type="PANTHER" id="PTHR43140:SF1">
    <property type="entry name" value="TYPE I RESTRICTION ENZYME ECOKI SPECIFICITY SUBUNIT"/>
    <property type="match status" value="1"/>
</dbReference>
<evidence type="ECO:0000259" key="5">
    <source>
        <dbReference type="Pfam" id="PF01420"/>
    </source>
</evidence>
<dbReference type="EC" id="3.1.21.-" evidence="6"/>
<sequence length="426" mass="46589">MKHPTTRLRFAAEFNPSPPSSVRGSTSKFPLYPMEAIHEFGAPSEPALRPVDDLLSGYSYVEPTDVAYAKVTPCFENGKGLVGSELKGPAFATTELTVLRPRPGVSRDYLAWLLQSDTFRAPAISSMTGAGGLRRVAEPFVRDLEVPLPGLERQHAIVDYLDHETTEIDILIHELSALAERTSERFESELSARIPYPQRADGLTSGNGLAPIKRLGTITLGKMLDSSRNREPGETHRYLRAANVQPLGRIDLTDVKTMRFTNAEKEALDLRGGDVIIVEGGQGGYGRAAYLPEDIPDTGFQNSIVRVRPRPGVDGRFITYSLILLRVRGYIKSVAATTSMPHFTAEKVAVTPVPLLALSEQTEIADRLDRSGSEARATETEIARAINLAKERRAALITAAVTGQIDVTAKHRPAAEQLEDDIKELP</sequence>
<keyword evidence="2" id="KW-0680">Restriction system</keyword>
<name>A0ABT0R2R7_9MICO</name>
<gene>
    <name evidence="6" type="ORF">Bequi_12705</name>
</gene>
<dbReference type="RefSeq" id="WP_249738307.1">
    <property type="nucleotide sequence ID" value="NZ_JAKNCJ010000009.1"/>
</dbReference>
<dbReference type="InterPro" id="IPR051212">
    <property type="entry name" value="Type-I_RE_S_subunit"/>
</dbReference>
<dbReference type="PANTHER" id="PTHR43140">
    <property type="entry name" value="TYPE-1 RESTRICTION ENZYME ECOKI SPECIFICITY PROTEIN"/>
    <property type="match status" value="1"/>
</dbReference>
<keyword evidence="6" id="KW-0378">Hydrolase</keyword>
<dbReference type="InterPro" id="IPR044946">
    <property type="entry name" value="Restrct_endonuc_typeI_TRD_sf"/>
</dbReference>
<comment type="caution">
    <text evidence="6">The sequence shown here is derived from an EMBL/GenBank/DDBJ whole genome shotgun (WGS) entry which is preliminary data.</text>
</comment>
<protein>
    <submittedName>
        <fullName evidence="6">Restriction endonuclease subunit S</fullName>
        <ecNumber evidence="6">3.1.21.-</ecNumber>
    </submittedName>
</protein>
<evidence type="ECO:0000256" key="4">
    <source>
        <dbReference type="ARBA" id="ARBA00038652"/>
    </source>
</evidence>
<keyword evidence="6" id="KW-0540">Nuclease</keyword>
<organism evidence="6 7">
    <name type="scientific">Brachybacterium equifaecis</name>
    <dbReference type="NCBI Taxonomy" id="2910770"/>
    <lineage>
        <taxon>Bacteria</taxon>
        <taxon>Bacillati</taxon>
        <taxon>Actinomycetota</taxon>
        <taxon>Actinomycetes</taxon>
        <taxon>Micrococcales</taxon>
        <taxon>Dermabacteraceae</taxon>
        <taxon>Brachybacterium</taxon>
    </lineage>
</organism>
<dbReference type="Gene3D" id="3.90.220.20">
    <property type="entry name" value="DNA methylase specificity domains"/>
    <property type="match status" value="2"/>
</dbReference>
<feature type="domain" description="Type I restriction modification DNA specificity" evidence="5">
    <location>
        <begin position="215"/>
        <end position="382"/>
    </location>
</feature>
<evidence type="ECO:0000256" key="1">
    <source>
        <dbReference type="ARBA" id="ARBA00010923"/>
    </source>
</evidence>
<comment type="similarity">
    <text evidence="1">Belongs to the type-I restriction system S methylase family.</text>
</comment>
<evidence type="ECO:0000313" key="6">
    <source>
        <dbReference type="EMBL" id="MCL6424228.1"/>
    </source>
</evidence>
<dbReference type="CDD" id="cd17260">
    <property type="entry name" value="RMtype1_S_EcoEI-TRD1-CR1_like"/>
    <property type="match status" value="1"/>
</dbReference>
<evidence type="ECO:0000256" key="3">
    <source>
        <dbReference type="ARBA" id="ARBA00023125"/>
    </source>
</evidence>
<evidence type="ECO:0000313" key="7">
    <source>
        <dbReference type="Proteomes" id="UP001203761"/>
    </source>
</evidence>
<dbReference type="Pfam" id="PF01420">
    <property type="entry name" value="Methylase_S"/>
    <property type="match status" value="1"/>
</dbReference>
<dbReference type="Proteomes" id="UP001203761">
    <property type="component" value="Unassembled WGS sequence"/>
</dbReference>
<dbReference type="GO" id="GO:0016787">
    <property type="term" value="F:hydrolase activity"/>
    <property type="evidence" value="ECO:0007669"/>
    <property type="project" value="UniProtKB-KW"/>
</dbReference>
<reference evidence="6" key="1">
    <citation type="submission" date="2022-02" db="EMBL/GenBank/DDBJ databases">
        <authorList>
            <person name="Lee M."/>
            <person name="Kim S.-J."/>
            <person name="Jung M.-Y."/>
        </authorList>
    </citation>
    <scope>NUCLEOTIDE SEQUENCE</scope>
    <source>
        <strain evidence="6">JHP9</strain>
    </source>
</reference>
<evidence type="ECO:0000256" key="2">
    <source>
        <dbReference type="ARBA" id="ARBA00022747"/>
    </source>
</evidence>